<dbReference type="EMBL" id="VUJU01002459">
    <property type="protein sequence ID" value="KAF0761231.1"/>
    <property type="molecule type" value="Genomic_DNA"/>
</dbReference>
<feature type="domain" description="Reverse transcriptase" evidence="1">
    <location>
        <begin position="400"/>
        <end position="642"/>
    </location>
</feature>
<dbReference type="SUPFAM" id="SSF56672">
    <property type="entry name" value="DNA/RNA polymerases"/>
    <property type="match status" value="1"/>
</dbReference>
<dbReference type="PANTHER" id="PTHR33332">
    <property type="entry name" value="REVERSE TRANSCRIPTASE DOMAIN-CONTAINING PROTEIN"/>
    <property type="match status" value="1"/>
</dbReference>
<comment type="caution">
    <text evidence="2">The sequence shown here is derived from an EMBL/GenBank/DDBJ whole genome shotgun (WGS) entry which is preliminary data.</text>
</comment>
<dbReference type="Gene3D" id="3.60.10.10">
    <property type="entry name" value="Endonuclease/exonuclease/phosphatase"/>
    <property type="match status" value="1"/>
</dbReference>
<protein>
    <submittedName>
        <fullName evidence="2">Reverse transcriptase domain-containing protein</fullName>
    </submittedName>
</protein>
<proteinExistence type="predicted"/>
<dbReference type="SUPFAM" id="SSF56219">
    <property type="entry name" value="DNase I-like"/>
    <property type="match status" value="1"/>
</dbReference>
<dbReference type="InterPro" id="IPR000477">
    <property type="entry name" value="RT_dom"/>
</dbReference>
<evidence type="ECO:0000313" key="3">
    <source>
        <dbReference type="Proteomes" id="UP000478052"/>
    </source>
</evidence>
<organism evidence="2 3">
    <name type="scientific">Aphis craccivora</name>
    <name type="common">Cowpea aphid</name>
    <dbReference type="NCBI Taxonomy" id="307492"/>
    <lineage>
        <taxon>Eukaryota</taxon>
        <taxon>Metazoa</taxon>
        <taxon>Ecdysozoa</taxon>
        <taxon>Arthropoda</taxon>
        <taxon>Hexapoda</taxon>
        <taxon>Insecta</taxon>
        <taxon>Pterygota</taxon>
        <taxon>Neoptera</taxon>
        <taxon>Paraneoptera</taxon>
        <taxon>Hemiptera</taxon>
        <taxon>Sternorrhyncha</taxon>
        <taxon>Aphidomorpha</taxon>
        <taxon>Aphidoidea</taxon>
        <taxon>Aphididae</taxon>
        <taxon>Aphidini</taxon>
        <taxon>Aphis</taxon>
        <taxon>Aphis</taxon>
    </lineage>
</organism>
<keyword evidence="2" id="KW-0808">Transferase</keyword>
<keyword evidence="2" id="KW-0695">RNA-directed DNA polymerase</keyword>
<keyword evidence="3" id="KW-1185">Reference proteome</keyword>
<gene>
    <name evidence="2" type="ORF">FWK35_00028551</name>
</gene>
<accession>A0A6G0YU16</accession>
<name>A0A6G0YU16_APHCR</name>
<evidence type="ECO:0000313" key="2">
    <source>
        <dbReference type="EMBL" id="KAF0761231.1"/>
    </source>
</evidence>
<dbReference type="AlphaFoldDB" id="A0A6G0YU16"/>
<dbReference type="PROSITE" id="PS50878">
    <property type="entry name" value="RT_POL"/>
    <property type="match status" value="1"/>
</dbReference>
<dbReference type="InterPro" id="IPR043502">
    <property type="entry name" value="DNA/RNA_pol_sf"/>
</dbReference>
<dbReference type="Proteomes" id="UP000478052">
    <property type="component" value="Unassembled WGS sequence"/>
</dbReference>
<dbReference type="OrthoDB" id="6598602at2759"/>
<evidence type="ECO:0000259" key="1">
    <source>
        <dbReference type="PROSITE" id="PS50878"/>
    </source>
</evidence>
<keyword evidence="2" id="KW-0548">Nucleotidyltransferase</keyword>
<dbReference type="CDD" id="cd01650">
    <property type="entry name" value="RT_nLTR_like"/>
    <property type="match status" value="1"/>
</dbReference>
<dbReference type="GO" id="GO:0003964">
    <property type="term" value="F:RNA-directed DNA polymerase activity"/>
    <property type="evidence" value="ECO:0007669"/>
    <property type="project" value="UniProtKB-KW"/>
</dbReference>
<sequence length="817" mass="92758">MFVALELSSLTSELGFDGFLVFRQDRHSSNSNFSRGGGVLIAVKTHLKATDILIDNVDVEQVFVTLTLDSFIVLIGAVYLPPNAPLSVFESHTSSVEQLVSSLNPRYTLVCGDYNIPQVSCNELSVSCAPTPIVRPDAYHPPLLINLPFHFKPHNRISRAYRDFKSGNYVSMSQYLSSFNWPLTFSEYSINDAAVVFNDALLKAIGKFVPLKTFVEPKFLRWISGDLKNLILKKKHAHKKYKQTKQLPDYLLFSELRAKCKFRSRTDYRSHLKVTENSLTTSPSSFWKYVRYLRQNPTIPSTVHLGNITTNSNVESANMFSINFSSTFNPPLTISNQSSTTYDGLPFELPSDIDFSHEDVLISLNALSNTSSNGPDDISARCLFNCRNAIAFPLFLLFRRSLNEGFFPVAGKICSVTPVYKSGDPSDVKNYRPISIIPHIAKIFESLIFTRVKHSLNHIIIDEQHGFRTGKSTITSSVILVRHLIQLITGLIINELQALGIGSPLLSWLKSYLTNRKQFVKLHDSLSELIYVPSGVPQGGHLSPILFILFVNSINKWITKAKFLLFADDIKIYLKIDSPESCLILQSELDTFTTWVTRLGLSLNLGKCHVMSFNRSRSPILHPYRLCDVLINRVFVFKDLGIFYTSSLSFEHHINMIVSKALKILGFIKRVSKTFSSANCLRSLYLCLVRSILEYGVEVWHPYLAKNQLRLERVQNRYLSYVAFLLHIVHPTHDYSLVRQTLNIQTLSNRRLTDDINFVSSLLNGSLDDPTLLSSIQFRIPSYSTRNHTPLYIPSHSSNYGFNHPMHRMLRNYNNAL</sequence>
<dbReference type="InterPro" id="IPR036691">
    <property type="entry name" value="Endo/exonu/phosph_ase_sf"/>
</dbReference>
<reference evidence="2 3" key="1">
    <citation type="submission" date="2019-08" db="EMBL/GenBank/DDBJ databases">
        <title>Whole genome of Aphis craccivora.</title>
        <authorList>
            <person name="Voronova N.V."/>
            <person name="Shulinski R.S."/>
            <person name="Bandarenka Y.V."/>
            <person name="Zhorov D.G."/>
            <person name="Warner D."/>
        </authorList>
    </citation>
    <scope>NUCLEOTIDE SEQUENCE [LARGE SCALE GENOMIC DNA]</scope>
    <source>
        <strain evidence="2">180601</strain>
        <tissue evidence="2">Whole Body</tissue>
    </source>
</reference>
<dbReference type="Pfam" id="PF00078">
    <property type="entry name" value="RVT_1"/>
    <property type="match status" value="1"/>
</dbReference>